<dbReference type="AlphaFoldDB" id="A0A383DXC7"/>
<sequence>VAAIYLFLYEPSYRGSLVTQPSHPLLFAHRGFGDQAPDNSLYAVERALEAGMDGVDVDGQLTSDGELIIFHDLSVDRLTGDTGRVENKTLQEM</sequence>
<dbReference type="GO" id="GO:0008889">
    <property type="term" value="F:glycerophosphodiester phosphodiesterase activity"/>
    <property type="evidence" value="ECO:0007669"/>
    <property type="project" value="TreeGrafter"/>
</dbReference>
<dbReference type="InterPro" id="IPR030395">
    <property type="entry name" value="GP_PDE_dom"/>
</dbReference>
<dbReference type="Gene3D" id="3.20.20.190">
    <property type="entry name" value="Phosphatidylinositol (PI) phosphodiesterase"/>
    <property type="match status" value="1"/>
</dbReference>
<feature type="non-terminal residue" evidence="2">
    <location>
        <position position="1"/>
    </location>
</feature>
<dbReference type="GO" id="GO:0005886">
    <property type="term" value="C:plasma membrane"/>
    <property type="evidence" value="ECO:0007669"/>
    <property type="project" value="TreeGrafter"/>
</dbReference>
<evidence type="ECO:0000259" key="1">
    <source>
        <dbReference type="PROSITE" id="PS51704"/>
    </source>
</evidence>
<feature type="non-terminal residue" evidence="2">
    <location>
        <position position="93"/>
    </location>
</feature>
<dbReference type="EMBL" id="UINC01220826">
    <property type="protein sequence ID" value="SVE48903.1"/>
    <property type="molecule type" value="Genomic_DNA"/>
</dbReference>
<dbReference type="GO" id="GO:0070291">
    <property type="term" value="P:N-acylethanolamine metabolic process"/>
    <property type="evidence" value="ECO:0007669"/>
    <property type="project" value="TreeGrafter"/>
</dbReference>
<name>A0A383DXC7_9ZZZZ</name>
<dbReference type="PANTHER" id="PTHR46320">
    <property type="entry name" value="GLYCEROPHOSPHODIESTER PHOSPHODIESTERASE 1"/>
    <property type="match status" value="1"/>
</dbReference>
<evidence type="ECO:0000313" key="2">
    <source>
        <dbReference type="EMBL" id="SVE48903.1"/>
    </source>
</evidence>
<feature type="domain" description="GP-PDE" evidence="1">
    <location>
        <begin position="24"/>
        <end position="93"/>
    </location>
</feature>
<proteinExistence type="predicted"/>
<dbReference type="PANTHER" id="PTHR46320:SF1">
    <property type="entry name" value="GLYCEROPHOSPHODIESTER PHOSPHODIESTERASE 1"/>
    <property type="match status" value="1"/>
</dbReference>
<dbReference type="SUPFAM" id="SSF51695">
    <property type="entry name" value="PLC-like phosphodiesterases"/>
    <property type="match status" value="1"/>
</dbReference>
<organism evidence="2">
    <name type="scientific">marine metagenome</name>
    <dbReference type="NCBI Taxonomy" id="408172"/>
    <lineage>
        <taxon>unclassified sequences</taxon>
        <taxon>metagenomes</taxon>
        <taxon>ecological metagenomes</taxon>
    </lineage>
</organism>
<accession>A0A383DXC7</accession>
<dbReference type="PROSITE" id="PS51704">
    <property type="entry name" value="GP_PDE"/>
    <property type="match status" value="1"/>
</dbReference>
<reference evidence="2" key="1">
    <citation type="submission" date="2018-05" db="EMBL/GenBank/DDBJ databases">
        <authorList>
            <person name="Lanie J.A."/>
            <person name="Ng W.-L."/>
            <person name="Kazmierczak K.M."/>
            <person name="Andrzejewski T.M."/>
            <person name="Davidsen T.M."/>
            <person name="Wayne K.J."/>
            <person name="Tettelin H."/>
            <person name="Glass J.I."/>
            <person name="Rusch D."/>
            <person name="Podicherti R."/>
            <person name="Tsui H.-C.T."/>
            <person name="Winkler M.E."/>
        </authorList>
    </citation>
    <scope>NUCLEOTIDE SEQUENCE</scope>
</reference>
<dbReference type="GO" id="GO:0006644">
    <property type="term" value="P:phospholipid metabolic process"/>
    <property type="evidence" value="ECO:0007669"/>
    <property type="project" value="TreeGrafter"/>
</dbReference>
<gene>
    <name evidence="2" type="ORF">METZ01_LOCUS501757</name>
</gene>
<dbReference type="InterPro" id="IPR017946">
    <property type="entry name" value="PLC-like_Pdiesterase_TIM-brl"/>
</dbReference>
<protein>
    <recommendedName>
        <fullName evidence="1">GP-PDE domain-containing protein</fullName>
    </recommendedName>
</protein>
<dbReference type="GO" id="GO:0006580">
    <property type="term" value="P:ethanolamine metabolic process"/>
    <property type="evidence" value="ECO:0007669"/>
    <property type="project" value="TreeGrafter"/>
</dbReference>
<dbReference type="Pfam" id="PF03009">
    <property type="entry name" value="GDPD"/>
    <property type="match status" value="1"/>
</dbReference>